<keyword evidence="3" id="KW-1185">Reference proteome</keyword>
<proteinExistence type="predicted"/>
<protein>
    <submittedName>
        <fullName evidence="2">Spore germination protein PC</fullName>
    </submittedName>
</protein>
<feature type="coiled-coil region" evidence="1">
    <location>
        <begin position="15"/>
        <end position="42"/>
    </location>
</feature>
<dbReference type="InterPro" id="IPR019673">
    <property type="entry name" value="Spore_germination_GerPC"/>
</dbReference>
<dbReference type="Proteomes" id="UP001646157">
    <property type="component" value="Unassembled WGS sequence"/>
</dbReference>
<gene>
    <name evidence="2" type="ORF">JOC86_003028</name>
</gene>
<dbReference type="EMBL" id="JAFBDZ010000003">
    <property type="protein sequence ID" value="MBM7586476.1"/>
    <property type="molecule type" value="Genomic_DNA"/>
</dbReference>
<organism evidence="2 3">
    <name type="scientific">Rossellomorea pakistanensis</name>
    <dbReference type="NCBI Taxonomy" id="992288"/>
    <lineage>
        <taxon>Bacteria</taxon>
        <taxon>Bacillati</taxon>
        <taxon>Bacillota</taxon>
        <taxon>Bacilli</taxon>
        <taxon>Bacillales</taxon>
        <taxon>Bacillaceae</taxon>
        <taxon>Rossellomorea</taxon>
    </lineage>
</organism>
<dbReference type="RefSeq" id="WP_205173694.1">
    <property type="nucleotide sequence ID" value="NZ_JAFBDZ010000003.1"/>
</dbReference>
<evidence type="ECO:0000256" key="1">
    <source>
        <dbReference type="SAM" id="Coils"/>
    </source>
</evidence>
<reference evidence="2 3" key="1">
    <citation type="submission" date="2021-01" db="EMBL/GenBank/DDBJ databases">
        <title>Genomic Encyclopedia of Type Strains, Phase IV (KMG-IV): sequencing the most valuable type-strain genomes for metagenomic binning, comparative biology and taxonomic classification.</title>
        <authorList>
            <person name="Goeker M."/>
        </authorList>
    </citation>
    <scope>NUCLEOTIDE SEQUENCE [LARGE SCALE GENOMIC DNA]</scope>
    <source>
        <strain evidence="2 3">DSM 24834</strain>
    </source>
</reference>
<dbReference type="Pfam" id="PF10737">
    <property type="entry name" value="GerPC"/>
    <property type="match status" value="1"/>
</dbReference>
<comment type="caution">
    <text evidence="2">The sequence shown here is derived from an EMBL/GenBank/DDBJ whole genome shotgun (WGS) entry which is preliminary data.</text>
</comment>
<evidence type="ECO:0000313" key="3">
    <source>
        <dbReference type="Proteomes" id="UP001646157"/>
    </source>
</evidence>
<keyword evidence="1" id="KW-0175">Coiled coil</keyword>
<accession>A0ABS2NF52</accession>
<evidence type="ECO:0000313" key="2">
    <source>
        <dbReference type="EMBL" id="MBM7586476.1"/>
    </source>
</evidence>
<name>A0ABS2NF52_9BACI</name>
<sequence>MNNYYSSYQQMYQYITSLNQRITKLEETIVSLQKELKSLKDRPSINVENIEYKFDQLKVETLEGTLNIGLNPNDLGDIEDFAVNTGSMKAPVEIDKETRNGLVQHVENYIDQELMTIIQDNENHLNSSLDPSYYELIKKDITNQIPSRIDFYLQTIPKVENRQDGSSWEENIFEKVKSDIHKAIFTFMSQMPENMKGTNSNEPSSDQP</sequence>